<comment type="caution">
    <text evidence="1">The sequence shown here is derived from an EMBL/GenBank/DDBJ whole genome shotgun (WGS) entry which is preliminary data.</text>
</comment>
<keyword evidence="2" id="KW-1185">Reference proteome</keyword>
<dbReference type="Pfam" id="PF11224">
    <property type="entry name" value="DUF3023"/>
    <property type="match status" value="1"/>
</dbReference>
<dbReference type="STRING" id="1242993.ehr_00889"/>
<dbReference type="RefSeq" id="WP_045171546.1">
    <property type="nucleotide sequence ID" value="NZ_QOHL01000002.1"/>
</dbReference>
<dbReference type="AlphaFoldDB" id="A0A4V2BQS8"/>
<gene>
    <name evidence="1" type="ORF">DRF75_00920</name>
</gene>
<organism evidence="1 2">
    <name type="scientific">Ehrlichia minasensis</name>
    <dbReference type="NCBI Taxonomy" id="1242993"/>
    <lineage>
        <taxon>Bacteria</taxon>
        <taxon>Pseudomonadati</taxon>
        <taxon>Pseudomonadota</taxon>
        <taxon>Alphaproteobacteria</taxon>
        <taxon>Rickettsiales</taxon>
        <taxon>Anaplasmataceae</taxon>
        <taxon>Ehrlichia</taxon>
    </lineage>
</organism>
<dbReference type="EMBL" id="QOHL01000002">
    <property type="protein sequence ID" value="RZB13034.1"/>
    <property type="molecule type" value="Genomic_DNA"/>
</dbReference>
<evidence type="ECO:0000313" key="2">
    <source>
        <dbReference type="Proteomes" id="UP000293377"/>
    </source>
</evidence>
<reference evidence="1 2" key="1">
    <citation type="submission" date="2018-06" db="EMBL/GenBank/DDBJ databases">
        <title>Complete Genome Sequence of Ehrlichia minasensis Isolated From Cattle.</title>
        <authorList>
            <person name="Aguiar D.M."/>
            <person name="Araujo J.P.A.Jr."/>
            <person name="Nakazato L."/>
            <person name="Bard E."/>
            <person name="Cabezas-Cruz A."/>
        </authorList>
    </citation>
    <scope>NUCLEOTIDE SEQUENCE [LARGE SCALE GENOMIC DNA]</scope>
    <source>
        <strain evidence="1 2">B11</strain>
    </source>
</reference>
<evidence type="ECO:0000313" key="1">
    <source>
        <dbReference type="EMBL" id="RZB13034.1"/>
    </source>
</evidence>
<dbReference type="InterPro" id="IPR021387">
    <property type="entry name" value="DUF3023"/>
</dbReference>
<proteinExistence type="predicted"/>
<protein>
    <submittedName>
        <fullName evidence="1">DUF3023 domain-containing protein</fullName>
    </submittedName>
</protein>
<dbReference type="Proteomes" id="UP000293377">
    <property type="component" value="Unassembled WGS sequence"/>
</dbReference>
<sequence>MLNLHQGELILANKTLCKKLDIVSNIKIDKNLCCIGNTKESTGKLQVHVGNKMSNKTQIQPKGDSLFLLKVRFLSGLVKNDSHLLSIYNLSNKEQTERSIPAYLYLLVKENRIEEFCALKEKIQNQEQKYISYLIKYGNVVFANLTIESNPQSQYNEHLALQNIAQLSADFIVEQESKAKLSIPNSRMRIGKLDTIEEENSNLLT</sequence>
<dbReference type="OrthoDB" id="7163315at2"/>
<name>A0A4V2BQS8_9RICK</name>
<accession>A0A4V2BQS8</accession>